<dbReference type="STRING" id="230819.A0A5C3L2P9"/>
<keyword evidence="5" id="KW-1185">Reference proteome</keyword>
<dbReference type="Proteomes" id="UP000307440">
    <property type="component" value="Unassembled WGS sequence"/>
</dbReference>
<keyword evidence="1" id="KW-0472">Membrane</keyword>
<evidence type="ECO:0000313" key="5">
    <source>
        <dbReference type="Proteomes" id="UP000307440"/>
    </source>
</evidence>
<feature type="transmembrane region" description="Helical" evidence="1">
    <location>
        <begin position="315"/>
        <end position="334"/>
    </location>
</feature>
<sequence length="335" mass="36656">MFIPSLLLVLQLWSVRVEAQGNSPTALAEQLNLTTSTKFPFPTATASSVDTQALILSEWSPGKGRIQENPNNLAFVGDPYPDKPVDSEATVTYPARSYSHASGGGAQFYNLWNATDGLAFGSMLLSYEIAFEEGFNWVKGGKLPGLRGGLNSTGCSGGKLASGMDCFSTRLMWRTNGNGEIYAYIPETDSLCDRKDVACNDDFGISLNRGSFVLTSGRWMRFVLYVQMNSPPRASNGKIQLYYNDRLVLSQEGLQMRSTSTASINGLFFSTFFGGADETYATPVTTFTYFRNIQLWGSTEPSSSTGASRMRSNTITPLSFFIPMFLALVPFVVLQ</sequence>
<protein>
    <recommendedName>
        <fullName evidence="3">Polysaccharide lyase 14 domain-containing protein</fullName>
    </recommendedName>
</protein>
<proteinExistence type="predicted"/>
<organism evidence="4 5">
    <name type="scientific">Coprinopsis marcescibilis</name>
    <name type="common">Agaric fungus</name>
    <name type="synonym">Psathyrella marcescibilis</name>
    <dbReference type="NCBI Taxonomy" id="230819"/>
    <lineage>
        <taxon>Eukaryota</taxon>
        <taxon>Fungi</taxon>
        <taxon>Dikarya</taxon>
        <taxon>Basidiomycota</taxon>
        <taxon>Agaricomycotina</taxon>
        <taxon>Agaricomycetes</taxon>
        <taxon>Agaricomycetidae</taxon>
        <taxon>Agaricales</taxon>
        <taxon>Agaricineae</taxon>
        <taxon>Psathyrellaceae</taxon>
        <taxon>Coprinopsis</taxon>
    </lineage>
</organism>
<evidence type="ECO:0000259" key="3">
    <source>
        <dbReference type="Pfam" id="PF21294"/>
    </source>
</evidence>
<dbReference type="PANTHER" id="PTHR40124">
    <property type="match status" value="1"/>
</dbReference>
<keyword evidence="2" id="KW-0732">Signal</keyword>
<reference evidence="4 5" key="1">
    <citation type="journal article" date="2019" name="Nat. Ecol. Evol.">
        <title>Megaphylogeny resolves global patterns of mushroom evolution.</title>
        <authorList>
            <person name="Varga T."/>
            <person name="Krizsan K."/>
            <person name="Foldi C."/>
            <person name="Dima B."/>
            <person name="Sanchez-Garcia M."/>
            <person name="Sanchez-Ramirez S."/>
            <person name="Szollosi G.J."/>
            <person name="Szarkandi J.G."/>
            <person name="Papp V."/>
            <person name="Albert L."/>
            <person name="Andreopoulos W."/>
            <person name="Angelini C."/>
            <person name="Antonin V."/>
            <person name="Barry K.W."/>
            <person name="Bougher N.L."/>
            <person name="Buchanan P."/>
            <person name="Buyck B."/>
            <person name="Bense V."/>
            <person name="Catcheside P."/>
            <person name="Chovatia M."/>
            <person name="Cooper J."/>
            <person name="Damon W."/>
            <person name="Desjardin D."/>
            <person name="Finy P."/>
            <person name="Geml J."/>
            <person name="Haridas S."/>
            <person name="Hughes K."/>
            <person name="Justo A."/>
            <person name="Karasinski D."/>
            <person name="Kautmanova I."/>
            <person name="Kiss B."/>
            <person name="Kocsube S."/>
            <person name="Kotiranta H."/>
            <person name="LaButti K.M."/>
            <person name="Lechner B.E."/>
            <person name="Liimatainen K."/>
            <person name="Lipzen A."/>
            <person name="Lukacs Z."/>
            <person name="Mihaltcheva S."/>
            <person name="Morgado L.N."/>
            <person name="Niskanen T."/>
            <person name="Noordeloos M.E."/>
            <person name="Ohm R.A."/>
            <person name="Ortiz-Santana B."/>
            <person name="Ovrebo C."/>
            <person name="Racz N."/>
            <person name="Riley R."/>
            <person name="Savchenko A."/>
            <person name="Shiryaev A."/>
            <person name="Soop K."/>
            <person name="Spirin V."/>
            <person name="Szebenyi C."/>
            <person name="Tomsovsky M."/>
            <person name="Tulloss R.E."/>
            <person name="Uehling J."/>
            <person name="Grigoriev I.V."/>
            <person name="Vagvolgyi C."/>
            <person name="Papp T."/>
            <person name="Martin F.M."/>
            <person name="Miettinen O."/>
            <person name="Hibbett D.S."/>
            <person name="Nagy L.G."/>
        </authorList>
    </citation>
    <scope>NUCLEOTIDE SEQUENCE [LARGE SCALE GENOMIC DNA]</scope>
    <source>
        <strain evidence="4 5">CBS 121175</strain>
    </source>
</reference>
<feature type="domain" description="Polysaccharide lyase 14" evidence="3">
    <location>
        <begin position="90"/>
        <end position="293"/>
    </location>
</feature>
<evidence type="ECO:0000256" key="1">
    <source>
        <dbReference type="SAM" id="Phobius"/>
    </source>
</evidence>
<keyword evidence="1" id="KW-0812">Transmembrane</keyword>
<dbReference type="Gene3D" id="2.60.120.200">
    <property type="match status" value="1"/>
</dbReference>
<evidence type="ECO:0000256" key="2">
    <source>
        <dbReference type="SAM" id="SignalP"/>
    </source>
</evidence>
<feature type="signal peptide" evidence="2">
    <location>
        <begin position="1"/>
        <end position="19"/>
    </location>
</feature>
<dbReference type="EMBL" id="ML210174">
    <property type="protein sequence ID" value="TFK26466.1"/>
    <property type="molecule type" value="Genomic_DNA"/>
</dbReference>
<gene>
    <name evidence="4" type="ORF">FA15DRAFT_686395</name>
</gene>
<dbReference type="AlphaFoldDB" id="A0A5C3L2P9"/>
<accession>A0A5C3L2P9</accession>
<dbReference type="InterPro" id="IPR048958">
    <property type="entry name" value="Polysacc_lyase_14"/>
</dbReference>
<dbReference type="PANTHER" id="PTHR40124:SF1">
    <property type="entry name" value="DISAGGREGATASE RELATED REPEAT PROTEIN"/>
    <property type="match status" value="1"/>
</dbReference>
<dbReference type="OrthoDB" id="2395160at2759"/>
<keyword evidence="1" id="KW-1133">Transmembrane helix</keyword>
<evidence type="ECO:0000313" key="4">
    <source>
        <dbReference type="EMBL" id="TFK26466.1"/>
    </source>
</evidence>
<dbReference type="Pfam" id="PF21294">
    <property type="entry name" value="Polysacc_lyase_14"/>
    <property type="match status" value="1"/>
</dbReference>
<name>A0A5C3L2P9_COPMA</name>
<feature type="chain" id="PRO_5023138853" description="Polysaccharide lyase 14 domain-containing protein" evidence="2">
    <location>
        <begin position="20"/>
        <end position="335"/>
    </location>
</feature>